<gene>
    <name evidence="9" type="ORF">HNP55_000797</name>
</gene>
<sequence>MVGNTTTDQPRSVAPAIFPAQFDLRAFVLVALAFLVLYLPSYWALSHSVWVSDEQGHGPIILAVSFWLLYRQRHEIAAAATKPLPWLAYPFLCIALLFYAFGRSQDILLFEVGSQIFVLISIMLLFGGRGALRKAWFPLFFLLFMVPLPDVLVSSVTSPLKMAVSSVASSLMYWLGYPIGRSGVMLTVGQYQLLVADACAGLNSMFTLEALGLLYMNLMNYTSAGRNVTLALLLVPISFCANIVRVMILVMVTYHFGDEAGQGFVHGFAGMVLFMVALMLMLFVDKLLSFVFAGQRRGA</sequence>
<evidence type="ECO:0000256" key="5">
    <source>
        <dbReference type="ARBA" id="ARBA00022801"/>
    </source>
</evidence>
<evidence type="ECO:0000256" key="1">
    <source>
        <dbReference type="ARBA" id="ARBA00004651"/>
    </source>
</evidence>
<evidence type="ECO:0000256" key="8">
    <source>
        <dbReference type="SAM" id="Phobius"/>
    </source>
</evidence>
<organism evidence="9 10">
    <name type="scientific">Roseateles oligotrophus</name>
    <dbReference type="NCBI Taxonomy" id="1769250"/>
    <lineage>
        <taxon>Bacteria</taxon>
        <taxon>Pseudomonadati</taxon>
        <taxon>Pseudomonadota</taxon>
        <taxon>Betaproteobacteria</taxon>
        <taxon>Burkholderiales</taxon>
        <taxon>Sphaerotilaceae</taxon>
        <taxon>Roseateles</taxon>
    </lineage>
</organism>
<dbReference type="InterPro" id="IPR019127">
    <property type="entry name" value="Exosortase"/>
</dbReference>
<feature type="transmembrane region" description="Helical" evidence="8">
    <location>
        <begin position="107"/>
        <end position="128"/>
    </location>
</feature>
<comment type="subcellular location">
    <subcellularLocation>
        <location evidence="1">Cell membrane</location>
        <topology evidence="1">Multi-pass membrane protein</topology>
    </subcellularLocation>
</comment>
<comment type="caution">
    <text evidence="9">The sequence shown here is derived from an EMBL/GenBank/DDBJ whole genome shotgun (WGS) entry which is preliminary data.</text>
</comment>
<dbReference type="NCBIfam" id="TIGR03113">
    <property type="entry name" value="exosort_XrtB"/>
    <property type="match status" value="1"/>
</dbReference>
<keyword evidence="7 8" id="KW-0472">Membrane</keyword>
<dbReference type="InterPro" id="IPR017544">
    <property type="entry name" value="Exosortase-2"/>
</dbReference>
<evidence type="ECO:0000256" key="2">
    <source>
        <dbReference type="ARBA" id="ARBA00022475"/>
    </source>
</evidence>
<evidence type="ECO:0000256" key="3">
    <source>
        <dbReference type="ARBA" id="ARBA00022670"/>
    </source>
</evidence>
<reference evidence="9 10" key="1">
    <citation type="submission" date="2020-08" db="EMBL/GenBank/DDBJ databases">
        <title>Functional genomics of gut bacteria from endangered species of beetles.</title>
        <authorList>
            <person name="Carlos-Shanley C."/>
        </authorList>
    </citation>
    <scope>NUCLEOTIDE SEQUENCE [LARGE SCALE GENOMIC DNA]</scope>
    <source>
        <strain evidence="9 10">S00239</strain>
    </source>
</reference>
<keyword evidence="2" id="KW-1003">Cell membrane</keyword>
<feature type="transmembrane region" description="Helical" evidence="8">
    <location>
        <begin position="191"/>
        <end position="216"/>
    </location>
</feature>
<evidence type="ECO:0000256" key="7">
    <source>
        <dbReference type="ARBA" id="ARBA00023136"/>
    </source>
</evidence>
<evidence type="ECO:0000313" key="9">
    <source>
        <dbReference type="EMBL" id="MBB4842302.1"/>
    </source>
</evidence>
<dbReference type="Proteomes" id="UP000562027">
    <property type="component" value="Unassembled WGS sequence"/>
</dbReference>
<protein>
    <submittedName>
        <fullName evidence="9">Exosortase B</fullName>
    </submittedName>
</protein>
<keyword evidence="3" id="KW-0645">Protease</keyword>
<evidence type="ECO:0000256" key="6">
    <source>
        <dbReference type="ARBA" id="ARBA00022989"/>
    </source>
</evidence>
<evidence type="ECO:0000256" key="4">
    <source>
        <dbReference type="ARBA" id="ARBA00022692"/>
    </source>
</evidence>
<proteinExistence type="predicted"/>
<keyword evidence="4 8" id="KW-0812">Transmembrane</keyword>
<feature type="transmembrane region" description="Helical" evidence="8">
    <location>
        <begin position="228"/>
        <end position="252"/>
    </location>
</feature>
<dbReference type="GO" id="GO:0008233">
    <property type="term" value="F:peptidase activity"/>
    <property type="evidence" value="ECO:0007669"/>
    <property type="project" value="UniProtKB-KW"/>
</dbReference>
<accession>A0A840L6I8</accession>
<dbReference type="NCBIfam" id="TIGR04178">
    <property type="entry name" value="exo_archaeo"/>
    <property type="match status" value="1"/>
</dbReference>
<name>A0A840L6I8_9BURK</name>
<dbReference type="RefSeq" id="WP_184296383.1">
    <property type="nucleotide sequence ID" value="NZ_JACHLP010000001.1"/>
</dbReference>
<dbReference type="EMBL" id="JACHLP010000001">
    <property type="protein sequence ID" value="MBB4842302.1"/>
    <property type="molecule type" value="Genomic_DNA"/>
</dbReference>
<dbReference type="InterPro" id="IPR013426">
    <property type="entry name" value="EpsH-like"/>
</dbReference>
<feature type="transmembrane region" description="Helical" evidence="8">
    <location>
        <begin position="264"/>
        <end position="284"/>
    </location>
</feature>
<keyword evidence="10" id="KW-1185">Reference proteome</keyword>
<dbReference type="InterPro" id="IPR026392">
    <property type="entry name" value="Exo/Archaeosortase_dom"/>
</dbReference>
<keyword evidence="5" id="KW-0378">Hydrolase</keyword>
<feature type="transmembrane region" description="Helical" evidence="8">
    <location>
        <begin position="56"/>
        <end position="72"/>
    </location>
</feature>
<feature type="transmembrane region" description="Helical" evidence="8">
    <location>
        <begin position="135"/>
        <end position="156"/>
    </location>
</feature>
<feature type="transmembrane region" description="Helical" evidence="8">
    <location>
        <begin position="84"/>
        <end position="101"/>
    </location>
</feature>
<dbReference type="AlphaFoldDB" id="A0A840L6I8"/>
<dbReference type="GO" id="GO:0005886">
    <property type="term" value="C:plasma membrane"/>
    <property type="evidence" value="ECO:0007669"/>
    <property type="project" value="UniProtKB-SubCell"/>
</dbReference>
<dbReference type="Pfam" id="PF09721">
    <property type="entry name" value="Exosortase_EpsH"/>
    <property type="match status" value="1"/>
</dbReference>
<dbReference type="GO" id="GO:0006508">
    <property type="term" value="P:proteolysis"/>
    <property type="evidence" value="ECO:0007669"/>
    <property type="project" value="UniProtKB-KW"/>
</dbReference>
<keyword evidence="6 8" id="KW-1133">Transmembrane helix</keyword>
<evidence type="ECO:0000313" key="10">
    <source>
        <dbReference type="Proteomes" id="UP000562027"/>
    </source>
</evidence>
<dbReference type="NCBIfam" id="TIGR02602">
    <property type="entry name" value="8TM_EpsH"/>
    <property type="match status" value="1"/>
</dbReference>
<feature type="transmembrane region" description="Helical" evidence="8">
    <location>
        <begin position="26"/>
        <end position="44"/>
    </location>
</feature>